<gene>
    <name evidence="6" type="ORF">CFOL_v3_25906</name>
</gene>
<evidence type="ECO:0000256" key="4">
    <source>
        <dbReference type="SAM" id="SignalP"/>
    </source>
</evidence>
<accession>A0A1Q3CQL5</accession>
<dbReference type="InterPro" id="IPR016140">
    <property type="entry name" value="Bifunc_inhib/LTP/seed_store"/>
</dbReference>
<keyword evidence="3" id="KW-0446">Lipid-binding</keyword>
<dbReference type="AlphaFoldDB" id="A0A1Q3CQL5"/>
<dbReference type="Pfam" id="PF00234">
    <property type="entry name" value="Tryp_alpha_amyl"/>
    <property type="match status" value="1"/>
</dbReference>
<dbReference type="EMBL" id="BDDD01002643">
    <property type="protein sequence ID" value="GAV82455.1"/>
    <property type="molecule type" value="Genomic_DNA"/>
</dbReference>
<keyword evidence="4" id="KW-0732">Signal</keyword>
<reference evidence="7" key="1">
    <citation type="submission" date="2016-04" db="EMBL/GenBank/DDBJ databases">
        <title>Cephalotus genome sequencing.</title>
        <authorList>
            <person name="Fukushima K."/>
            <person name="Hasebe M."/>
            <person name="Fang X."/>
        </authorList>
    </citation>
    <scope>NUCLEOTIDE SEQUENCE [LARGE SCALE GENOMIC DNA]</scope>
    <source>
        <strain evidence="7">cv. St1</strain>
    </source>
</reference>
<feature type="chain" id="PRO_5012681912" description="Non-specific lipid-transfer protein" evidence="4">
    <location>
        <begin position="17"/>
        <end position="117"/>
    </location>
</feature>
<dbReference type="SMART" id="SM00499">
    <property type="entry name" value="AAI"/>
    <property type="match status" value="1"/>
</dbReference>
<dbReference type="FunCoup" id="A0A1Q3CQL5">
    <property type="interactions" value="6"/>
</dbReference>
<evidence type="ECO:0000256" key="3">
    <source>
        <dbReference type="RuleBase" id="RU000628"/>
    </source>
</evidence>
<keyword evidence="2" id="KW-1015">Disulfide bond</keyword>
<dbReference type="PRINTS" id="PR00382">
    <property type="entry name" value="LIPIDTRNSFER"/>
</dbReference>
<evidence type="ECO:0000256" key="1">
    <source>
        <dbReference type="ARBA" id="ARBA00009748"/>
    </source>
</evidence>
<comment type="similarity">
    <text evidence="1 3">Belongs to the plant LTP family.</text>
</comment>
<dbReference type="SUPFAM" id="SSF47699">
    <property type="entry name" value="Bifunctional inhibitor/lipid-transfer protein/seed storage 2S albumin"/>
    <property type="match status" value="1"/>
</dbReference>
<dbReference type="OrthoDB" id="649864at2759"/>
<comment type="function">
    <text evidence="3">Plant non-specific lipid-transfer proteins transfer phospholipids as well as galactolipids across membranes. May play a role in wax or cutin deposition in the cell walls of expanding epidermal cells and certain secretory tissues.</text>
</comment>
<dbReference type="STRING" id="3775.A0A1Q3CQL5"/>
<keyword evidence="7" id="KW-1185">Reference proteome</keyword>
<dbReference type="Proteomes" id="UP000187406">
    <property type="component" value="Unassembled WGS sequence"/>
</dbReference>
<protein>
    <recommendedName>
        <fullName evidence="3">Non-specific lipid-transfer protein</fullName>
    </recommendedName>
</protein>
<evidence type="ECO:0000259" key="5">
    <source>
        <dbReference type="SMART" id="SM00499"/>
    </source>
</evidence>
<dbReference type="GO" id="GO:0008289">
    <property type="term" value="F:lipid binding"/>
    <property type="evidence" value="ECO:0007669"/>
    <property type="project" value="UniProtKB-KW"/>
</dbReference>
<evidence type="ECO:0000313" key="6">
    <source>
        <dbReference type="EMBL" id="GAV82455.1"/>
    </source>
</evidence>
<dbReference type="InterPro" id="IPR000528">
    <property type="entry name" value="Plant_nsLTP"/>
</dbReference>
<dbReference type="GO" id="GO:0006869">
    <property type="term" value="P:lipid transport"/>
    <property type="evidence" value="ECO:0007669"/>
    <property type="project" value="InterPro"/>
</dbReference>
<feature type="domain" description="Bifunctional inhibitor/plant lipid transfer protein/seed storage helical" evidence="5">
    <location>
        <begin position="30"/>
        <end position="115"/>
    </location>
</feature>
<keyword evidence="3" id="KW-0813">Transport</keyword>
<sequence>MKGSVVISMLVVLAMAQFMVKPGQATAVSCDQVNSCLAACIPYLTGLGNAPTVSCCAGVKRLTEITPTTEDRRAACDCVKKAAASFPNIKDDAASSLPIKCGVEMHIPISKNTNCAK</sequence>
<dbReference type="PANTHER" id="PTHR33076">
    <property type="entry name" value="NON-SPECIFIC LIPID-TRANSFER PROTEIN 2-RELATED"/>
    <property type="match status" value="1"/>
</dbReference>
<organism evidence="6 7">
    <name type="scientific">Cephalotus follicularis</name>
    <name type="common">Albany pitcher plant</name>
    <dbReference type="NCBI Taxonomy" id="3775"/>
    <lineage>
        <taxon>Eukaryota</taxon>
        <taxon>Viridiplantae</taxon>
        <taxon>Streptophyta</taxon>
        <taxon>Embryophyta</taxon>
        <taxon>Tracheophyta</taxon>
        <taxon>Spermatophyta</taxon>
        <taxon>Magnoliopsida</taxon>
        <taxon>eudicotyledons</taxon>
        <taxon>Gunneridae</taxon>
        <taxon>Pentapetalae</taxon>
        <taxon>rosids</taxon>
        <taxon>fabids</taxon>
        <taxon>Oxalidales</taxon>
        <taxon>Cephalotaceae</taxon>
        <taxon>Cephalotus</taxon>
    </lineage>
</organism>
<evidence type="ECO:0000256" key="2">
    <source>
        <dbReference type="ARBA" id="ARBA00023157"/>
    </source>
</evidence>
<dbReference type="InParanoid" id="A0A1Q3CQL5"/>
<dbReference type="Gene3D" id="1.10.110.10">
    <property type="entry name" value="Plant lipid-transfer and hydrophobic proteins"/>
    <property type="match status" value="1"/>
</dbReference>
<name>A0A1Q3CQL5_CEPFO</name>
<dbReference type="CDD" id="cd01960">
    <property type="entry name" value="nsLTP1"/>
    <property type="match status" value="1"/>
</dbReference>
<evidence type="ECO:0000313" key="7">
    <source>
        <dbReference type="Proteomes" id="UP000187406"/>
    </source>
</evidence>
<comment type="caution">
    <text evidence="6">The sequence shown here is derived from an EMBL/GenBank/DDBJ whole genome shotgun (WGS) entry which is preliminary data.</text>
</comment>
<feature type="signal peptide" evidence="4">
    <location>
        <begin position="1"/>
        <end position="16"/>
    </location>
</feature>
<dbReference type="InterPro" id="IPR036312">
    <property type="entry name" value="Bifun_inhib/LTP/seed_sf"/>
</dbReference>
<proteinExistence type="inferred from homology"/>